<keyword evidence="1" id="KW-0472">Membrane</keyword>
<feature type="signal peptide" evidence="2">
    <location>
        <begin position="1"/>
        <end position="22"/>
    </location>
</feature>
<dbReference type="AlphaFoldDB" id="A0A067EVD8"/>
<feature type="chain" id="PRO_5001636701" evidence="2">
    <location>
        <begin position="23"/>
        <end position="114"/>
    </location>
</feature>
<proteinExistence type="predicted"/>
<organism evidence="3 4">
    <name type="scientific">Citrus sinensis</name>
    <name type="common">Sweet orange</name>
    <name type="synonym">Citrus aurantium var. sinensis</name>
    <dbReference type="NCBI Taxonomy" id="2711"/>
    <lineage>
        <taxon>Eukaryota</taxon>
        <taxon>Viridiplantae</taxon>
        <taxon>Streptophyta</taxon>
        <taxon>Embryophyta</taxon>
        <taxon>Tracheophyta</taxon>
        <taxon>Spermatophyta</taxon>
        <taxon>Magnoliopsida</taxon>
        <taxon>eudicotyledons</taxon>
        <taxon>Gunneridae</taxon>
        <taxon>Pentapetalae</taxon>
        <taxon>rosids</taxon>
        <taxon>malvids</taxon>
        <taxon>Sapindales</taxon>
        <taxon>Rutaceae</taxon>
        <taxon>Aurantioideae</taxon>
        <taxon>Citrus</taxon>
    </lineage>
</organism>
<evidence type="ECO:0000313" key="4">
    <source>
        <dbReference type="Proteomes" id="UP000027120"/>
    </source>
</evidence>
<keyword evidence="1" id="KW-0812">Transmembrane</keyword>
<accession>A0A067EVD8</accession>
<feature type="non-terminal residue" evidence="3">
    <location>
        <position position="114"/>
    </location>
</feature>
<name>A0A067EVD8_CITSI</name>
<keyword evidence="4" id="KW-1185">Reference proteome</keyword>
<evidence type="ECO:0000313" key="3">
    <source>
        <dbReference type="EMBL" id="KDO59068.1"/>
    </source>
</evidence>
<evidence type="ECO:0000256" key="1">
    <source>
        <dbReference type="SAM" id="Phobius"/>
    </source>
</evidence>
<dbReference type="EMBL" id="KK784943">
    <property type="protein sequence ID" value="KDO59068.1"/>
    <property type="molecule type" value="Genomic_DNA"/>
</dbReference>
<sequence length="114" mass="13431">MQTLSLSLSLLFFYRSKSPAMGDDYLQLFVDETTLYNRIVLANLLPSKWWDPLPHVLQTWLRNYIAGTLLYLVSGLLWCFYVYYLKRNVYVPKDDIPTRKAMLLQIFVAMKAMP</sequence>
<feature type="transmembrane region" description="Helical" evidence="1">
    <location>
        <begin position="64"/>
        <end position="84"/>
    </location>
</feature>
<gene>
    <name evidence="3" type="ORF">CISIN_1g0227402mg</name>
</gene>
<dbReference type="Proteomes" id="UP000027120">
    <property type="component" value="Unassembled WGS sequence"/>
</dbReference>
<reference evidence="3 4" key="1">
    <citation type="submission" date="2014-04" db="EMBL/GenBank/DDBJ databases">
        <authorList>
            <consortium name="International Citrus Genome Consortium"/>
            <person name="Gmitter F."/>
            <person name="Chen C."/>
            <person name="Farmerie W."/>
            <person name="Harkins T."/>
            <person name="Desany B."/>
            <person name="Mohiuddin M."/>
            <person name="Kodira C."/>
            <person name="Borodovsky M."/>
            <person name="Lomsadze A."/>
            <person name="Burns P."/>
            <person name="Jenkins J."/>
            <person name="Prochnik S."/>
            <person name="Shu S."/>
            <person name="Chapman J."/>
            <person name="Pitluck S."/>
            <person name="Schmutz J."/>
            <person name="Rokhsar D."/>
        </authorList>
    </citation>
    <scope>NUCLEOTIDE SEQUENCE</scope>
</reference>
<evidence type="ECO:0000256" key="2">
    <source>
        <dbReference type="SAM" id="SignalP"/>
    </source>
</evidence>
<protein>
    <submittedName>
        <fullName evidence="3">Uncharacterized protein</fullName>
    </submittedName>
</protein>
<keyword evidence="2" id="KW-0732">Signal</keyword>
<keyword evidence="1" id="KW-1133">Transmembrane helix</keyword>